<gene>
    <name evidence="2" type="ORF">FLA105534_03475</name>
</gene>
<dbReference type="InterPro" id="IPR054500">
    <property type="entry name" value="Phage_fiber_rpt"/>
</dbReference>
<reference evidence="2 3" key="1">
    <citation type="submission" date="2020-02" db="EMBL/GenBank/DDBJ databases">
        <authorList>
            <person name="Criscuolo A."/>
        </authorList>
    </citation>
    <scope>NUCLEOTIDE SEQUENCE [LARGE SCALE GENOMIC DNA]</scope>
    <source>
        <strain evidence="2">CIP105534</strain>
    </source>
</reference>
<keyword evidence="3" id="KW-1185">Reference proteome</keyword>
<proteinExistence type="predicted"/>
<evidence type="ECO:0000256" key="1">
    <source>
        <dbReference type="SAM" id="MobiDB-lite"/>
    </source>
</evidence>
<dbReference type="AlphaFoldDB" id="A0A6J4GPP4"/>
<feature type="region of interest" description="Disordered" evidence="1">
    <location>
        <begin position="56"/>
        <end position="84"/>
    </location>
</feature>
<accession>A0A6J4GPP4</accession>
<evidence type="ECO:0000313" key="2">
    <source>
        <dbReference type="EMBL" id="CAA9201223.1"/>
    </source>
</evidence>
<dbReference type="Pfam" id="PF22337">
    <property type="entry name" value="Phage_fiber_rpt"/>
    <property type="match status" value="4"/>
</dbReference>
<sequence>MAIQTLNTIKKWFKTGLKPTQNQFWDTWDSFRHKFEQIPLKDIEELETTLLTKAEKSQLEEHQNNPNAHAELFSSKENKSEKGTAGGYVPLNEFSKITHQYLDVVNNLTTGGETALLSAEQGVILQNQIDSINTLLSSDNVDLDTIQKIADVVEQIQISLSTILVNDLTTGGVTKALTAEMGKLLETSKEDKSQKGIANGYAPLNDLAKIASQYLTIINDLTTGGTASILSAEQGVILQNQINAIHKLLSSDNVDLDTLQEIVDAIEEVQISLDTILINDLTTGGATKALTAEMGKQLNQIKLTGTIATDAEMQINDTIPEDNKVVSRSKLFNWWNWIKTKAQTINAPWNFSKGLKVNDTVSSNITEMLQDMFVAQLDREDNGITKTQYGWETIKWITPDGWSTLLKPITPNQNRTLTLPNKSGTIAISNDYVKTASGTATTPALIIPNGVLTTIPQNGAIERDENGKLWTTRNGKRYSILEDDGSAILMVYNSPSILTVVVYAAINTSNSAQTIASPIGAFPNAGFFNIKMFNRITLTKNIGSVMPNIVKLEVFIQVNNGFFYRTIGGPRWNQLKIYEKNNLSIPSPSNGTTFYDSAFSEVIETSLSSWSGITLPLKTDNGSNVIVEYTDYSLTNFTNDAPLPASQASFNFVFKMTLGYADSTNASGQNVSWKITNVNKALYIEKIR</sequence>
<organism evidence="2 3">
    <name type="scientific">Flavobacterium bizetiae</name>
    <dbReference type="NCBI Taxonomy" id="2704140"/>
    <lineage>
        <taxon>Bacteria</taxon>
        <taxon>Pseudomonadati</taxon>
        <taxon>Bacteroidota</taxon>
        <taxon>Flavobacteriia</taxon>
        <taxon>Flavobacteriales</taxon>
        <taxon>Flavobacteriaceae</taxon>
        <taxon>Flavobacterium</taxon>
    </lineage>
</organism>
<protein>
    <submittedName>
        <fullName evidence="2">Uncharacterized protein</fullName>
    </submittedName>
</protein>
<dbReference type="Proteomes" id="UP000479938">
    <property type="component" value="Unassembled WGS sequence"/>
</dbReference>
<dbReference type="RefSeq" id="WP_173971966.1">
    <property type="nucleotide sequence ID" value="NZ_CADCSU010000124.1"/>
</dbReference>
<name>A0A6J4GPP4_9FLAO</name>
<evidence type="ECO:0000313" key="3">
    <source>
        <dbReference type="Proteomes" id="UP000479938"/>
    </source>
</evidence>
<dbReference type="EMBL" id="CADCSU010000124">
    <property type="protein sequence ID" value="CAA9201223.1"/>
    <property type="molecule type" value="Genomic_DNA"/>
</dbReference>